<evidence type="ECO:0008006" key="4">
    <source>
        <dbReference type="Google" id="ProtNLM"/>
    </source>
</evidence>
<proteinExistence type="predicted"/>
<accession>A0A1H0I987</accession>
<keyword evidence="1" id="KW-0472">Membrane</keyword>
<name>A0A1H0I987_9PSEU</name>
<evidence type="ECO:0000256" key="1">
    <source>
        <dbReference type="SAM" id="Phobius"/>
    </source>
</evidence>
<evidence type="ECO:0000313" key="3">
    <source>
        <dbReference type="Proteomes" id="UP000199691"/>
    </source>
</evidence>
<feature type="transmembrane region" description="Helical" evidence="1">
    <location>
        <begin position="20"/>
        <end position="38"/>
    </location>
</feature>
<keyword evidence="1" id="KW-0812">Transmembrane</keyword>
<protein>
    <recommendedName>
        <fullName evidence="4">2TM domain-containing protein</fullName>
    </recommendedName>
</protein>
<feature type="transmembrane region" description="Helical" evidence="1">
    <location>
        <begin position="44"/>
        <end position="63"/>
    </location>
</feature>
<evidence type="ECO:0000313" key="2">
    <source>
        <dbReference type="EMBL" id="SDO27935.1"/>
    </source>
</evidence>
<keyword evidence="3" id="KW-1185">Reference proteome</keyword>
<organism evidence="2 3">
    <name type="scientific">Lentzea jiangxiensis</name>
    <dbReference type="NCBI Taxonomy" id="641025"/>
    <lineage>
        <taxon>Bacteria</taxon>
        <taxon>Bacillati</taxon>
        <taxon>Actinomycetota</taxon>
        <taxon>Actinomycetes</taxon>
        <taxon>Pseudonocardiales</taxon>
        <taxon>Pseudonocardiaceae</taxon>
        <taxon>Lentzea</taxon>
    </lineage>
</organism>
<gene>
    <name evidence="2" type="ORF">SAMN05421507_10213</name>
</gene>
<sequence length="84" mass="10004">MDAEQRERMREVKHFTLRGLLWNSAFLAASIALGVHVYDDWTAYLFWGLVNLVMTLVVFVSHWRYIRRGPFPRLPANLRDEARR</sequence>
<dbReference type="EMBL" id="FNIX01000002">
    <property type="protein sequence ID" value="SDO27935.1"/>
    <property type="molecule type" value="Genomic_DNA"/>
</dbReference>
<dbReference type="AlphaFoldDB" id="A0A1H0I987"/>
<dbReference type="Proteomes" id="UP000199691">
    <property type="component" value="Unassembled WGS sequence"/>
</dbReference>
<reference evidence="3" key="1">
    <citation type="submission" date="2016-10" db="EMBL/GenBank/DDBJ databases">
        <authorList>
            <person name="Varghese N."/>
            <person name="Submissions S."/>
        </authorList>
    </citation>
    <scope>NUCLEOTIDE SEQUENCE [LARGE SCALE GENOMIC DNA]</scope>
    <source>
        <strain evidence="3">CGMCC 4.6609</strain>
    </source>
</reference>
<keyword evidence="1" id="KW-1133">Transmembrane helix</keyword>